<evidence type="ECO:0000256" key="2">
    <source>
        <dbReference type="ARBA" id="ARBA00007783"/>
    </source>
</evidence>
<feature type="domain" description="ABC-2 type transporter transmembrane" evidence="11">
    <location>
        <begin position="25"/>
        <end position="232"/>
    </location>
</feature>
<comment type="similarity">
    <text evidence="2">Belongs to the ABC-2 integral membrane protein family.</text>
</comment>
<evidence type="ECO:0000256" key="5">
    <source>
        <dbReference type="ARBA" id="ARBA00022597"/>
    </source>
</evidence>
<dbReference type="EMBL" id="AP012159">
    <property type="protein sequence ID" value="BAK84296.1"/>
    <property type="molecule type" value="Genomic_DNA"/>
</dbReference>
<dbReference type="GO" id="GO:0043190">
    <property type="term" value="C:ATP-binding cassette (ABC) transporter complex"/>
    <property type="evidence" value="ECO:0007669"/>
    <property type="project" value="InterPro"/>
</dbReference>
<evidence type="ECO:0000256" key="4">
    <source>
        <dbReference type="ARBA" id="ARBA00022475"/>
    </source>
</evidence>
<keyword evidence="8" id="KW-0625">Polysaccharide transport</keyword>
<keyword evidence="9 10" id="KW-0472">Membrane</keyword>
<feature type="transmembrane region" description="Helical" evidence="10">
    <location>
        <begin position="151"/>
        <end position="174"/>
    </location>
</feature>
<evidence type="ECO:0000313" key="13">
    <source>
        <dbReference type="Proteomes" id="UP000009044"/>
    </source>
</evidence>
<dbReference type="GO" id="GO:0015920">
    <property type="term" value="P:lipopolysaccharide transport"/>
    <property type="evidence" value="ECO:0007669"/>
    <property type="project" value="TreeGrafter"/>
</dbReference>
<evidence type="ECO:0000256" key="3">
    <source>
        <dbReference type="ARBA" id="ARBA00022448"/>
    </source>
</evidence>
<organism evidence="12 13">
    <name type="scientific">Komagataeibacter medellinensis (strain NBRC 3288 / BCRC 11682 / LMG 1693 / Kondo 51)</name>
    <name type="common">Gluconacetobacter medellinensis</name>
    <dbReference type="NCBI Taxonomy" id="634177"/>
    <lineage>
        <taxon>Bacteria</taxon>
        <taxon>Pseudomonadati</taxon>
        <taxon>Pseudomonadota</taxon>
        <taxon>Alphaproteobacteria</taxon>
        <taxon>Acetobacterales</taxon>
        <taxon>Acetobacteraceae</taxon>
        <taxon>Komagataeibacter</taxon>
    </lineage>
</organism>
<feature type="transmembrane region" description="Helical" evidence="10">
    <location>
        <begin position="44"/>
        <end position="65"/>
    </location>
</feature>
<dbReference type="InterPro" id="IPR000412">
    <property type="entry name" value="ABC_2_transport"/>
</dbReference>
<dbReference type="RefSeq" id="WP_014105814.1">
    <property type="nucleotide sequence ID" value="NC_016027.1"/>
</dbReference>
<evidence type="ECO:0000313" key="12">
    <source>
        <dbReference type="EMBL" id="BAK84296.1"/>
    </source>
</evidence>
<evidence type="ECO:0000256" key="10">
    <source>
        <dbReference type="SAM" id="Phobius"/>
    </source>
</evidence>
<dbReference type="AlphaFoldDB" id="G2I038"/>
<dbReference type="GO" id="GO:0015774">
    <property type="term" value="P:polysaccharide transport"/>
    <property type="evidence" value="ECO:0007669"/>
    <property type="project" value="UniProtKB-KW"/>
</dbReference>
<dbReference type="eggNOG" id="COG1682">
    <property type="taxonomic scope" value="Bacteria"/>
</dbReference>
<dbReference type="PRINTS" id="PR00164">
    <property type="entry name" value="ABC2TRNSPORT"/>
</dbReference>
<feature type="transmembrane region" description="Helical" evidence="10">
    <location>
        <begin position="241"/>
        <end position="261"/>
    </location>
</feature>
<feature type="transmembrane region" description="Helical" evidence="10">
    <location>
        <begin position="124"/>
        <end position="145"/>
    </location>
</feature>
<proteinExistence type="inferred from homology"/>
<dbReference type="PATRIC" id="fig|634177.7.peg.2137"/>
<dbReference type="KEGG" id="gxy:GLX_18840"/>
<evidence type="ECO:0000256" key="8">
    <source>
        <dbReference type="ARBA" id="ARBA00023047"/>
    </source>
</evidence>
<evidence type="ECO:0000256" key="7">
    <source>
        <dbReference type="ARBA" id="ARBA00022989"/>
    </source>
</evidence>
<name>G2I038_KOMMN</name>
<dbReference type="PANTHER" id="PTHR30413:SF10">
    <property type="entry name" value="CAPSULE POLYSACCHARIDE EXPORT INNER-MEMBRANE PROTEIN CTRC"/>
    <property type="match status" value="1"/>
</dbReference>
<keyword evidence="4" id="KW-1003">Cell membrane</keyword>
<keyword evidence="3" id="KW-0813">Transport</keyword>
<dbReference type="HOGENOM" id="CLU_060703_5_1_5"/>
<protein>
    <submittedName>
        <fullName evidence="12">ABC transporter capsular polysaccharide export transmembrane protein</fullName>
    </submittedName>
</protein>
<keyword evidence="5" id="KW-0762">Sugar transport</keyword>
<dbReference type="Proteomes" id="UP000009044">
    <property type="component" value="Chromosome"/>
</dbReference>
<evidence type="ECO:0000259" key="11">
    <source>
        <dbReference type="Pfam" id="PF01061"/>
    </source>
</evidence>
<dbReference type="GO" id="GO:0140359">
    <property type="term" value="F:ABC-type transporter activity"/>
    <property type="evidence" value="ECO:0007669"/>
    <property type="project" value="InterPro"/>
</dbReference>
<feature type="transmembrane region" description="Helical" evidence="10">
    <location>
        <begin position="186"/>
        <end position="207"/>
    </location>
</feature>
<evidence type="ECO:0000256" key="9">
    <source>
        <dbReference type="ARBA" id="ARBA00023136"/>
    </source>
</evidence>
<accession>G2I038</accession>
<reference evidence="13" key="1">
    <citation type="journal article" date="2011" name="J. Bacteriol.">
        <title>Complete genome sequence of NBRC 3288, a unique cellulose-nonproducing strain of Gluconacetobacter xylinus isolated from vinegar.</title>
        <authorList>
            <person name="Ogino H."/>
            <person name="Azuma Y."/>
            <person name="Hosoyama A."/>
            <person name="Nakazawa H."/>
            <person name="Matsutani M."/>
            <person name="Hasegawa A."/>
            <person name="Otsuyama K."/>
            <person name="Matsushita K."/>
            <person name="Fujita N."/>
            <person name="Shirai M."/>
        </authorList>
    </citation>
    <scope>NUCLEOTIDE SEQUENCE [LARGE SCALE GENOMIC DNA]</scope>
    <source>
        <strain evidence="13">NBRC 3288 / BCRC 11682 / LMG 1693</strain>
    </source>
</reference>
<dbReference type="STRING" id="634177.GLX_18840"/>
<keyword evidence="7 10" id="KW-1133">Transmembrane helix</keyword>
<feature type="transmembrane region" description="Helical" evidence="10">
    <location>
        <begin position="71"/>
        <end position="89"/>
    </location>
</feature>
<comment type="subcellular location">
    <subcellularLocation>
        <location evidence="1">Cell membrane</location>
        <topology evidence="1">Multi-pass membrane protein</topology>
    </subcellularLocation>
</comment>
<dbReference type="InterPro" id="IPR013525">
    <property type="entry name" value="ABC2_TM"/>
</dbReference>
<keyword evidence="6 10" id="KW-0812">Transmembrane</keyword>
<gene>
    <name evidence="12" type="ordered locus">GLX_18840</name>
</gene>
<dbReference type="PANTHER" id="PTHR30413">
    <property type="entry name" value="INNER MEMBRANE TRANSPORT PERMEASE"/>
    <property type="match status" value="1"/>
</dbReference>
<evidence type="ECO:0000256" key="1">
    <source>
        <dbReference type="ARBA" id="ARBA00004651"/>
    </source>
</evidence>
<sequence length="270" mass="30670">MQTSEAMQSTYQRLKADFGRQLRVIYALIMREIHTRYGRENIGFLWVLGEPILFCAGVAILWTAIRPSHEHGLPMTAIVITGYVPLTMWRHCLGQAVKAFEANGSLLFHRQVTPMTIILARASLEIIGTLMAGLLVTCGANFLGFMKPPQFYGILYLGLIFHAVFCTATAMIFASLSEMSEFVEKIMGVFSYLTLPFTGAFTMVDWLPPKYRWYMMLSPSVDNIEMIREGQFGLNAHAHYDISYCLFVNLLLVIIGLYLTLRVRKYILVQ</sequence>
<dbReference type="Pfam" id="PF01061">
    <property type="entry name" value="ABC2_membrane"/>
    <property type="match status" value="1"/>
</dbReference>
<evidence type="ECO:0000256" key="6">
    <source>
        <dbReference type="ARBA" id="ARBA00022692"/>
    </source>
</evidence>